<evidence type="ECO:0000259" key="2">
    <source>
        <dbReference type="Pfam" id="PF00857"/>
    </source>
</evidence>
<evidence type="ECO:0000313" key="4">
    <source>
        <dbReference type="Proteomes" id="UP000823823"/>
    </source>
</evidence>
<dbReference type="InterPro" id="IPR036380">
    <property type="entry name" value="Isochorismatase-like_sf"/>
</dbReference>
<comment type="caution">
    <text evidence="3">The sequence shown here is derived from an EMBL/GenBank/DDBJ whole genome shotgun (WGS) entry which is preliminary data.</text>
</comment>
<dbReference type="Proteomes" id="UP000823823">
    <property type="component" value="Unassembled WGS sequence"/>
</dbReference>
<dbReference type="InterPro" id="IPR050272">
    <property type="entry name" value="Isochorismatase-like_hydrls"/>
</dbReference>
<accession>A0A9D2RQJ8</accession>
<dbReference type="EMBL" id="DWZH01000112">
    <property type="protein sequence ID" value="HJB11736.1"/>
    <property type="molecule type" value="Genomic_DNA"/>
</dbReference>
<name>A0A9D2RQJ8_9MICO</name>
<dbReference type="PANTHER" id="PTHR43540">
    <property type="entry name" value="PEROXYUREIDOACRYLATE/UREIDOACRYLATE AMIDOHYDROLASE-RELATED"/>
    <property type="match status" value="1"/>
</dbReference>
<dbReference type="PANTHER" id="PTHR43540:SF6">
    <property type="entry name" value="ISOCHORISMATASE-LIKE DOMAIN-CONTAINING PROTEIN"/>
    <property type="match status" value="1"/>
</dbReference>
<feature type="domain" description="Isochorismatase-like" evidence="2">
    <location>
        <begin position="7"/>
        <end position="181"/>
    </location>
</feature>
<dbReference type="InterPro" id="IPR000868">
    <property type="entry name" value="Isochorismatase-like_dom"/>
</dbReference>
<protein>
    <submittedName>
        <fullName evidence="3">Isochorismatase family protein</fullName>
    </submittedName>
</protein>
<dbReference type="GO" id="GO:0016787">
    <property type="term" value="F:hydrolase activity"/>
    <property type="evidence" value="ECO:0007669"/>
    <property type="project" value="UniProtKB-KW"/>
</dbReference>
<dbReference type="AlphaFoldDB" id="A0A9D2RQJ8"/>
<keyword evidence="1" id="KW-0378">Hydrolase</keyword>
<gene>
    <name evidence="3" type="ORF">H9786_14650</name>
</gene>
<sequence>MTAPRRALVLVDIQQEYFSGALEVQFPPHADSLPQILRAIDAANAAGAPVLAVQHTRGEGAPVFDPSSPAFALHPEVAARRRETWKGIVKQHGSIYAGTDVAAWLQEQEVDTVTLVGYMTNNCILASAVEAERLGVNTEVLSDATGAIHLANEVGSADAQTVHTTLMALLNSNLATVATTHEWLGALAAQRPLPGSDLVSSATAGARAFPGA</sequence>
<reference evidence="3" key="2">
    <citation type="submission" date="2021-04" db="EMBL/GenBank/DDBJ databases">
        <authorList>
            <person name="Gilroy R."/>
        </authorList>
    </citation>
    <scope>NUCLEOTIDE SEQUENCE</scope>
    <source>
        <strain evidence="3">ChiHjej13B12-24818</strain>
    </source>
</reference>
<evidence type="ECO:0000256" key="1">
    <source>
        <dbReference type="ARBA" id="ARBA00022801"/>
    </source>
</evidence>
<dbReference type="Gene3D" id="3.40.50.850">
    <property type="entry name" value="Isochorismatase-like"/>
    <property type="match status" value="1"/>
</dbReference>
<proteinExistence type="predicted"/>
<reference evidence="3" key="1">
    <citation type="journal article" date="2021" name="PeerJ">
        <title>Extensive microbial diversity within the chicken gut microbiome revealed by metagenomics and culture.</title>
        <authorList>
            <person name="Gilroy R."/>
            <person name="Ravi A."/>
            <person name="Getino M."/>
            <person name="Pursley I."/>
            <person name="Horton D.L."/>
            <person name="Alikhan N.F."/>
            <person name="Baker D."/>
            <person name="Gharbi K."/>
            <person name="Hall N."/>
            <person name="Watson M."/>
            <person name="Adriaenssens E.M."/>
            <person name="Foster-Nyarko E."/>
            <person name="Jarju S."/>
            <person name="Secka A."/>
            <person name="Antonio M."/>
            <person name="Oren A."/>
            <person name="Chaudhuri R.R."/>
            <person name="La Ragione R."/>
            <person name="Hildebrand F."/>
            <person name="Pallen M.J."/>
        </authorList>
    </citation>
    <scope>NUCLEOTIDE SEQUENCE</scope>
    <source>
        <strain evidence="3">ChiHjej13B12-24818</strain>
    </source>
</reference>
<evidence type="ECO:0000313" key="3">
    <source>
        <dbReference type="EMBL" id="HJB11736.1"/>
    </source>
</evidence>
<dbReference type="Pfam" id="PF00857">
    <property type="entry name" value="Isochorismatase"/>
    <property type="match status" value="1"/>
</dbReference>
<organism evidence="3 4">
    <name type="scientific">Candidatus Brachybacterium merdavium</name>
    <dbReference type="NCBI Taxonomy" id="2838513"/>
    <lineage>
        <taxon>Bacteria</taxon>
        <taxon>Bacillati</taxon>
        <taxon>Actinomycetota</taxon>
        <taxon>Actinomycetes</taxon>
        <taxon>Micrococcales</taxon>
        <taxon>Dermabacteraceae</taxon>
        <taxon>Brachybacterium</taxon>
    </lineage>
</organism>
<dbReference type="SUPFAM" id="SSF52499">
    <property type="entry name" value="Isochorismatase-like hydrolases"/>
    <property type="match status" value="1"/>
</dbReference>